<feature type="domain" description="Fibrinogen C-terminal" evidence="5">
    <location>
        <begin position="9"/>
        <end position="225"/>
    </location>
</feature>
<reference evidence="7" key="2">
    <citation type="journal article" date="2013" name="Nature">
        <title>Insights into bilaterian evolution from three spiralian genomes.</title>
        <authorList>
            <person name="Simakov O."/>
            <person name="Marletaz F."/>
            <person name="Cho S.J."/>
            <person name="Edsinger-Gonzales E."/>
            <person name="Havlak P."/>
            <person name="Hellsten U."/>
            <person name="Kuo D.H."/>
            <person name="Larsson T."/>
            <person name="Lv J."/>
            <person name="Arendt D."/>
            <person name="Savage R."/>
            <person name="Osoegawa K."/>
            <person name="de Jong P."/>
            <person name="Grimwood J."/>
            <person name="Chapman J.A."/>
            <person name="Shapiro H."/>
            <person name="Aerts A."/>
            <person name="Otillar R.P."/>
            <person name="Terry A.Y."/>
            <person name="Boore J.L."/>
            <person name="Grigoriev I.V."/>
            <person name="Lindberg D.R."/>
            <person name="Seaver E.C."/>
            <person name="Weisblat D.A."/>
            <person name="Putnam N.H."/>
            <person name="Rokhsar D.S."/>
        </authorList>
    </citation>
    <scope>NUCLEOTIDE SEQUENCE</scope>
    <source>
        <strain evidence="7">I ESC-2004</strain>
    </source>
</reference>
<keyword evidence="4" id="KW-0325">Glycoprotein</keyword>
<protein>
    <recommendedName>
        <fullName evidence="5">Fibrinogen C-terminal domain-containing protein</fullName>
    </recommendedName>
</protein>
<dbReference type="SMART" id="SM00186">
    <property type="entry name" value="FBG"/>
    <property type="match status" value="1"/>
</dbReference>
<comment type="subcellular location">
    <subcellularLocation>
        <location evidence="1">Secreted</location>
    </subcellularLocation>
</comment>
<evidence type="ECO:0000256" key="4">
    <source>
        <dbReference type="ARBA" id="ARBA00023180"/>
    </source>
</evidence>
<dbReference type="OrthoDB" id="6145874at2759"/>
<evidence type="ECO:0000256" key="2">
    <source>
        <dbReference type="ARBA" id="ARBA00022525"/>
    </source>
</evidence>
<dbReference type="Gene3D" id="3.90.215.10">
    <property type="entry name" value="Gamma Fibrinogen, chain A, domain 1"/>
    <property type="match status" value="1"/>
</dbReference>
<dbReference type="Proteomes" id="UP000014760">
    <property type="component" value="Unassembled WGS sequence"/>
</dbReference>
<evidence type="ECO:0000256" key="1">
    <source>
        <dbReference type="ARBA" id="ARBA00004613"/>
    </source>
</evidence>
<dbReference type="PROSITE" id="PS51406">
    <property type="entry name" value="FIBRINOGEN_C_2"/>
    <property type="match status" value="1"/>
</dbReference>
<accession>X2BBX0</accession>
<dbReference type="CDD" id="cd00087">
    <property type="entry name" value="FReD"/>
    <property type="match status" value="1"/>
</dbReference>
<dbReference type="GO" id="GO:0005201">
    <property type="term" value="F:extracellular matrix structural constituent"/>
    <property type="evidence" value="ECO:0007669"/>
    <property type="project" value="TreeGrafter"/>
</dbReference>
<evidence type="ECO:0000259" key="5">
    <source>
        <dbReference type="PROSITE" id="PS51406"/>
    </source>
</evidence>
<proteinExistence type="predicted"/>
<keyword evidence="2" id="KW-0964">Secreted</keyword>
<reference evidence="6" key="3">
    <citation type="submission" date="2015-06" db="UniProtKB">
        <authorList>
            <consortium name="EnsemblMetazoa"/>
        </authorList>
    </citation>
    <scope>IDENTIFICATION</scope>
</reference>
<sequence>MFTLIEHNFNLLSSASNCNEVDAKGAKHAIHMLQPEGHQPFLALCSFDHHGGWTIIQHRLDSRENFHRSWDEYKHGFGDMFGSFYLGNDNIHALTAQGDYELMIEVTDWMDKKAHAHYAVFDITSEEDGYQMTSANYSGDAGDALAGNKVKFSTHDHDNDFELEENCAMHHEGGWWYVDCKHGNLNAGYRHQGKLKDEHDTGMQWGRWLPDQSLKTTLMKIKPIN</sequence>
<keyword evidence="3" id="KW-1015">Disulfide bond</keyword>
<dbReference type="GO" id="GO:0030674">
    <property type="term" value="F:protein-macromolecule adaptor activity"/>
    <property type="evidence" value="ECO:0007669"/>
    <property type="project" value="TreeGrafter"/>
</dbReference>
<dbReference type="GO" id="GO:0034116">
    <property type="term" value="P:positive regulation of heterotypic cell-cell adhesion"/>
    <property type="evidence" value="ECO:0007669"/>
    <property type="project" value="TreeGrafter"/>
</dbReference>
<dbReference type="OMA" id="DWHPAGN"/>
<dbReference type="Pfam" id="PF00147">
    <property type="entry name" value="Fibrinogen_C"/>
    <property type="match status" value="1"/>
</dbReference>
<reference evidence="7" key="1">
    <citation type="submission" date="2012-12" db="EMBL/GenBank/DDBJ databases">
        <authorList>
            <person name="Hellsten U."/>
            <person name="Grimwood J."/>
            <person name="Chapman J.A."/>
            <person name="Shapiro H."/>
            <person name="Aerts A."/>
            <person name="Otillar R.P."/>
            <person name="Terry A.Y."/>
            <person name="Boore J.L."/>
            <person name="Simakov O."/>
            <person name="Marletaz F."/>
            <person name="Cho S.-J."/>
            <person name="Edsinger-Gonzales E."/>
            <person name="Havlak P."/>
            <person name="Kuo D.-H."/>
            <person name="Larsson T."/>
            <person name="Lv J."/>
            <person name="Arendt D."/>
            <person name="Savage R."/>
            <person name="Osoegawa K."/>
            <person name="de Jong P."/>
            <person name="Lindberg D.R."/>
            <person name="Seaver E.C."/>
            <person name="Weisblat D.A."/>
            <person name="Putnam N.H."/>
            <person name="Grigoriev I.V."/>
            <person name="Rokhsar D.S."/>
        </authorList>
    </citation>
    <scope>NUCLEOTIDE SEQUENCE</scope>
    <source>
        <strain evidence="7">I ESC-2004</strain>
    </source>
</reference>
<dbReference type="PANTHER" id="PTHR47221:SF5">
    <property type="entry name" value="FIBRINOGEN C-TERMINAL DOMAIN-CONTAINING PROTEIN"/>
    <property type="match status" value="1"/>
</dbReference>
<dbReference type="EMBL" id="AMQN01000136">
    <property type="status" value="NOT_ANNOTATED_CDS"/>
    <property type="molecule type" value="Genomic_DNA"/>
</dbReference>
<dbReference type="HOGENOM" id="CLU_038628_6_0_1"/>
<dbReference type="SUPFAM" id="SSF56496">
    <property type="entry name" value="Fibrinogen C-terminal domain-like"/>
    <property type="match status" value="1"/>
</dbReference>
<dbReference type="GO" id="GO:0005577">
    <property type="term" value="C:fibrinogen complex"/>
    <property type="evidence" value="ECO:0007669"/>
    <property type="project" value="TreeGrafter"/>
</dbReference>
<evidence type="ECO:0000313" key="6">
    <source>
        <dbReference type="EnsemblMetazoa" id="CapteP93260"/>
    </source>
</evidence>
<dbReference type="InterPro" id="IPR036056">
    <property type="entry name" value="Fibrinogen-like_C"/>
</dbReference>
<dbReference type="AlphaFoldDB" id="X2BBX0"/>
<dbReference type="InterPro" id="IPR037579">
    <property type="entry name" value="FIB_ANG-like"/>
</dbReference>
<dbReference type="EnsemblMetazoa" id="CapteT93260">
    <property type="protein sequence ID" value="CapteP93260"/>
    <property type="gene ID" value="CapteG93260"/>
</dbReference>
<dbReference type="PANTHER" id="PTHR47221">
    <property type="entry name" value="FIBRINOGEN ALPHA CHAIN"/>
    <property type="match status" value="1"/>
</dbReference>
<evidence type="ECO:0000313" key="7">
    <source>
        <dbReference type="Proteomes" id="UP000014760"/>
    </source>
</evidence>
<dbReference type="InterPro" id="IPR002181">
    <property type="entry name" value="Fibrinogen_a/b/g_C_dom"/>
</dbReference>
<name>X2BBX0_CAPTE</name>
<dbReference type="InterPro" id="IPR014716">
    <property type="entry name" value="Fibrinogen_a/b/g_C_1"/>
</dbReference>
<organism evidence="6 7">
    <name type="scientific">Capitella teleta</name>
    <name type="common">Polychaete worm</name>
    <dbReference type="NCBI Taxonomy" id="283909"/>
    <lineage>
        <taxon>Eukaryota</taxon>
        <taxon>Metazoa</taxon>
        <taxon>Spiralia</taxon>
        <taxon>Lophotrochozoa</taxon>
        <taxon>Annelida</taxon>
        <taxon>Polychaeta</taxon>
        <taxon>Sedentaria</taxon>
        <taxon>Scolecida</taxon>
        <taxon>Capitellidae</taxon>
        <taxon>Capitella</taxon>
    </lineage>
</organism>
<keyword evidence="7" id="KW-1185">Reference proteome</keyword>
<evidence type="ECO:0000256" key="3">
    <source>
        <dbReference type="ARBA" id="ARBA00023157"/>
    </source>
</evidence>